<comment type="caution">
    <text evidence="2">The sequence shown here is derived from an EMBL/GenBank/DDBJ whole genome shotgun (WGS) entry which is preliminary data.</text>
</comment>
<evidence type="ECO:0000259" key="1">
    <source>
        <dbReference type="Pfam" id="PF13188"/>
    </source>
</evidence>
<feature type="domain" description="PAS" evidence="1">
    <location>
        <begin position="1"/>
        <end position="34"/>
    </location>
</feature>
<reference evidence="2" key="1">
    <citation type="journal article" date="2014" name="Front. Microbiol.">
        <title>High frequency of phylogenetically diverse reductive dehalogenase-homologous genes in deep subseafloor sedimentary metagenomes.</title>
        <authorList>
            <person name="Kawai M."/>
            <person name="Futagami T."/>
            <person name="Toyoda A."/>
            <person name="Takaki Y."/>
            <person name="Nishi S."/>
            <person name="Hori S."/>
            <person name="Arai W."/>
            <person name="Tsubouchi T."/>
            <person name="Morono Y."/>
            <person name="Uchiyama I."/>
            <person name="Ito T."/>
            <person name="Fujiyama A."/>
            <person name="Inagaki F."/>
            <person name="Takami H."/>
        </authorList>
    </citation>
    <scope>NUCLEOTIDE SEQUENCE</scope>
    <source>
        <strain evidence="2">Expedition CK06-06</strain>
    </source>
</reference>
<dbReference type="InterPro" id="IPR035965">
    <property type="entry name" value="PAS-like_dom_sf"/>
</dbReference>
<organism evidence="2">
    <name type="scientific">marine sediment metagenome</name>
    <dbReference type="NCBI Taxonomy" id="412755"/>
    <lineage>
        <taxon>unclassified sequences</taxon>
        <taxon>metagenomes</taxon>
        <taxon>ecological metagenomes</taxon>
    </lineage>
</organism>
<gene>
    <name evidence="2" type="ORF">S03H2_30994</name>
</gene>
<dbReference type="EMBL" id="BARU01018772">
    <property type="protein sequence ID" value="GAH60166.1"/>
    <property type="molecule type" value="Genomic_DNA"/>
</dbReference>
<protein>
    <recommendedName>
        <fullName evidence="1">PAS domain-containing protein</fullName>
    </recommendedName>
</protein>
<accession>X1GQK2</accession>
<dbReference type="Gene3D" id="3.30.450.20">
    <property type="entry name" value="PAS domain"/>
    <property type="match status" value="1"/>
</dbReference>
<dbReference type="InterPro" id="IPR000014">
    <property type="entry name" value="PAS"/>
</dbReference>
<name>X1GQK2_9ZZZZ</name>
<dbReference type="AlphaFoldDB" id="X1GQK2"/>
<dbReference type="Pfam" id="PF13188">
    <property type="entry name" value="PAS_8"/>
    <property type="match status" value="1"/>
</dbReference>
<sequence>DSSLMGIVIIQDDVIKYVNQEFSDLLQYSAEEMMSWGQKEFYKIVSPETIELVKEQSLLKQKGLPGAIECLTGQFN</sequence>
<proteinExistence type="predicted"/>
<feature type="non-terminal residue" evidence="2">
    <location>
        <position position="1"/>
    </location>
</feature>
<dbReference type="SUPFAM" id="SSF55785">
    <property type="entry name" value="PYP-like sensor domain (PAS domain)"/>
    <property type="match status" value="1"/>
</dbReference>
<dbReference type="CDD" id="cd00130">
    <property type="entry name" value="PAS"/>
    <property type="match status" value="1"/>
</dbReference>
<evidence type="ECO:0000313" key="2">
    <source>
        <dbReference type="EMBL" id="GAH60166.1"/>
    </source>
</evidence>